<evidence type="ECO:0000256" key="5">
    <source>
        <dbReference type="ARBA" id="ARBA00023136"/>
    </source>
</evidence>
<keyword evidence="2 6" id="KW-0728">SH3 domain</keyword>
<dbReference type="InterPro" id="IPR051694">
    <property type="entry name" value="Immunoregulatory_rcpt-like"/>
</dbReference>
<sequence>MGDNSTTPSQCFILDSNSYCGPEYVGYPVLVSSFQNQDLLSTYLQADFVDAEKLSLLFSTNFGCSGKNLLQQVNNRRFHTSFQCSQIVNDAILQNCQFDSTKFPSVGPVLCENQCNLAVSSLKSIIENPEVCPLNETVIDARAQLVGQFTNYCATAKNSSASQGNLCVQGTPIENTKCGFINDAVALTGCTANPTDPCCISFLKTVPTSSADTNNNSTTSSDLSESSSKNANNGNPSSNGAGPGVIIGVVVGVLILLLFVVFFILRKKKNRQAKSISSAEQPLKGSSELNFRSTPSPAPSFNQNQQAINHASPPLPLPTPTQRSAADENPFNTIQQQPHNLQMPQIPLQQQQQQQQNLQQVSNNFNEQYGSFPPNNDQYGAFPTDAPKRKSTEMMVVVHPYYATLADELQLEVGADLILISSFDDGWALGMNPITGQQGAFPLVCVSKPDELIAKGFDRQSLSNKRNSTFVTEPTISNRNSSQIFDKQGLAGRQSGYSPPLPIQSSAKNPTVSQFYGEYY</sequence>
<dbReference type="GO" id="GO:0016020">
    <property type="term" value="C:membrane"/>
    <property type="evidence" value="ECO:0007669"/>
    <property type="project" value="UniProtKB-SubCell"/>
</dbReference>
<feature type="region of interest" description="Disordered" evidence="7">
    <location>
        <begin position="210"/>
        <end position="240"/>
    </location>
</feature>
<dbReference type="AlphaFoldDB" id="A0AAD5XS65"/>
<accession>A0AAD5XS65</accession>
<comment type="caution">
    <text evidence="10">The sequence shown here is derived from an EMBL/GenBank/DDBJ whole genome shotgun (WGS) entry which is preliminary data.</text>
</comment>
<dbReference type="SMART" id="SM00326">
    <property type="entry name" value="SH3"/>
    <property type="match status" value="1"/>
</dbReference>
<evidence type="ECO:0000256" key="7">
    <source>
        <dbReference type="SAM" id="MobiDB-lite"/>
    </source>
</evidence>
<dbReference type="Proteomes" id="UP001211065">
    <property type="component" value="Unassembled WGS sequence"/>
</dbReference>
<feature type="non-terminal residue" evidence="10">
    <location>
        <position position="1"/>
    </location>
</feature>
<dbReference type="Gene3D" id="2.30.30.40">
    <property type="entry name" value="SH3 Domains"/>
    <property type="match status" value="1"/>
</dbReference>
<dbReference type="InterPro" id="IPR001452">
    <property type="entry name" value="SH3_domain"/>
</dbReference>
<name>A0AAD5XS65_9FUNG</name>
<evidence type="ECO:0000256" key="1">
    <source>
        <dbReference type="ARBA" id="ARBA00004167"/>
    </source>
</evidence>
<reference evidence="10" key="1">
    <citation type="submission" date="2020-05" db="EMBL/GenBank/DDBJ databases">
        <title>Phylogenomic resolution of chytrid fungi.</title>
        <authorList>
            <person name="Stajich J.E."/>
            <person name="Amses K."/>
            <person name="Simmons R."/>
            <person name="Seto K."/>
            <person name="Myers J."/>
            <person name="Bonds A."/>
            <person name="Quandt C.A."/>
            <person name="Barry K."/>
            <person name="Liu P."/>
            <person name="Grigoriev I."/>
            <person name="Longcore J.E."/>
            <person name="James T.Y."/>
        </authorList>
    </citation>
    <scope>NUCLEOTIDE SEQUENCE</scope>
    <source>
        <strain evidence="10">JEL0476</strain>
    </source>
</reference>
<dbReference type="PROSITE" id="PS50002">
    <property type="entry name" value="SH3"/>
    <property type="match status" value="1"/>
</dbReference>
<evidence type="ECO:0000256" key="3">
    <source>
        <dbReference type="ARBA" id="ARBA00022692"/>
    </source>
</evidence>
<evidence type="ECO:0000256" key="4">
    <source>
        <dbReference type="ARBA" id="ARBA00022989"/>
    </source>
</evidence>
<proteinExistence type="predicted"/>
<evidence type="ECO:0000259" key="9">
    <source>
        <dbReference type="PROSITE" id="PS50002"/>
    </source>
</evidence>
<dbReference type="GO" id="GO:0071944">
    <property type="term" value="C:cell periphery"/>
    <property type="evidence" value="ECO:0007669"/>
    <property type="project" value="UniProtKB-ARBA"/>
</dbReference>
<dbReference type="PANTHER" id="PTHR15549">
    <property type="entry name" value="PAIRED IMMUNOGLOBULIN-LIKE TYPE 2 RECEPTOR"/>
    <property type="match status" value="1"/>
</dbReference>
<dbReference type="SUPFAM" id="SSF50044">
    <property type="entry name" value="SH3-domain"/>
    <property type="match status" value="1"/>
</dbReference>
<keyword evidence="3 8" id="KW-0812">Transmembrane</keyword>
<evidence type="ECO:0000313" key="10">
    <source>
        <dbReference type="EMBL" id="KAJ3202132.1"/>
    </source>
</evidence>
<organism evidence="10 11">
    <name type="scientific">Clydaea vesicula</name>
    <dbReference type="NCBI Taxonomy" id="447962"/>
    <lineage>
        <taxon>Eukaryota</taxon>
        <taxon>Fungi</taxon>
        <taxon>Fungi incertae sedis</taxon>
        <taxon>Chytridiomycota</taxon>
        <taxon>Chytridiomycota incertae sedis</taxon>
        <taxon>Chytridiomycetes</taxon>
        <taxon>Lobulomycetales</taxon>
        <taxon>Lobulomycetaceae</taxon>
        <taxon>Clydaea</taxon>
    </lineage>
</organism>
<dbReference type="EMBL" id="JADGJW010001618">
    <property type="protein sequence ID" value="KAJ3202132.1"/>
    <property type="molecule type" value="Genomic_DNA"/>
</dbReference>
<evidence type="ECO:0000256" key="2">
    <source>
        <dbReference type="ARBA" id="ARBA00022443"/>
    </source>
</evidence>
<feature type="compositionally biased region" description="Polar residues" evidence="7">
    <location>
        <begin position="287"/>
        <end position="309"/>
    </location>
</feature>
<feature type="region of interest" description="Disordered" evidence="7">
    <location>
        <begin position="273"/>
        <end position="327"/>
    </location>
</feature>
<evidence type="ECO:0000256" key="6">
    <source>
        <dbReference type="PROSITE-ProRule" id="PRU00192"/>
    </source>
</evidence>
<dbReference type="Pfam" id="PF14604">
    <property type="entry name" value="SH3_9"/>
    <property type="match status" value="1"/>
</dbReference>
<keyword evidence="4 8" id="KW-1133">Transmembrane helix</keyword>
<feature type="transmembrane region" description="Helical" evidence="8">
    <location>
        <begin position="245"/>
        <end position="265"/>
    </location>
</feature>
<evidence type="ECO:0000313" key="11">
    <source>
        <dbReference type="Proteomes" id="UP001211065"/>
    </source>
</evidence>
<dbReference type="InterPro" id="IPR036028">
    <property type="entry name" value="SH3-like_dom_sf"/>
</dbReference>
<protein>
    <recommendedName>
        <fullName evidence="9">SH3 domain-containing protein</fullName>
    </recommendedName>
</protein>
<evidence type="ECO:0000256" key="8">
    <source>
        <dbReference type="SAM" id="Phobius"/>
    </source>
</evidence>
<feature type="domain" description="SH3" evidence="9">
    <location>
        <begin position="390"/>
        <end position="451"/>
    </location>
</feature>
<comment type="subcellular location">
    <subcellularLocation>
        <location evidence="1">Membrane</location>
        <topology evidence="1">Single-pass membrane protein</topology>
    </subcellularLocation>
</comment>
<keyword evidence="11" id="KW-1185">Reference proteome</keyword>
<gene>
    <name evidence="10" type="ORF">HK099_001981</name>
</gene>
<keyword evidence="5 8" id="KW-0472">Membrane</keyword>